<dbReference type="InterPro" id="IPR014729">
    <property type="entry name" value="Rossmann-like_a/b/a_fold"/>
</dbReference>
<dbReference type="GO" id="GO:0009435">
    <property type="term" value="P:NAD+ biosynthetic process"/>
    <property type="evidence" value="ECO:0007669"/>
    <property type="project" value="InterPro"/>
</dbReference>
<reference evidence="9" key="1">
    <citation type="submission" date="2022-10" db="EMBL/GenBank/DDBJ databases">
        <authorList>
            <person name="Boutroux M."/>
        </authorList>
    </citation>
    <scope>NUCLEOTIDE SEQUENCE</scope>
    <source>
        <strain evidence="9">51.81</strain>
    </source>
</reference>
<evidence type="ECO:0000256" key="2">
    <source>
        <dbReference type="ARBA" id="ARBA00022598"/>
    </source>
</evidence>
<evidence type="ECO:0000256" key="3">
    <source>
        <dbReference type="ARBA" id="ARBA00022741"/>
    </source>
</evidence>
<dbReference type="InterPro" id="IPR003694">
    <property type="entry name" value="NAD_synthase"/>
</dbReference>
<dbReference type="NCBIfam" id="TIGR00552">
    <property type="entry name" value="nadE"/>
    <property type="match status" value="1"/>
</dbReference>
<keyword evidence="5 6" id="KW-0520">NAD</keyword>
<dbReference type="Gene3D" id="3.40.50.620">
    <property type="entry name" value="HUPs"/>
    <property type="match status" value="1"/>
</dbReference>
<keyword evidence="3 6" id="KW-0547">Nucleotide-binding</keyword>
<dbReference type="GO" id="GO:0003952">
    <property type="term" value="F:NAD+ synthase (glutamine-hydrolyzing) activity"/>
    <property type="evidence" value="ECO:0007669"/>
    <property type="project" value="InterPro"/>
</dbReference>
<evidence type="ECO:0000313" key="10">
    <source>
        <dbReference type="EMBL" id="WWY02969.1"/>
    </source>
</evidence>
<reference evidence="10" key="2">
    <citation type="submission" date="2024-02" db="EMBL/GenBank/DDBJ databases">
        <title>Neisseria leonii sp. nov.</title>
        <authorList>
            <person name="Boutroux M."/>
            <person name="Favre-Rochex S."/>
            <person name="Gorgette O."/>
            <person name="Touak G."/>
            <person name="Muhle E."/>
            <person name="Chesneau O."/>
            <person name="Clermont D."/>
            <person name="Rahi P."/>
        </authorList>
    </citation>
    <scope>NUCLEOTIDE SEQUENCE</scope>
    <source>
        <strain evidence="10">51.81</strain>
    </source>
</reference>
<accession>A0A9X4IEG6</accession>
<dbReference type="EMBL" id="CP146598">
    <property type="protein sequence ID" value="WWY02969.1"/>
    <property type="molecule type" value="Genomic_DNA"/>
</dbReference>
<comment type="similarity">
    <text evidence="6">Belongs to the NAD synthetase family.</text>
</comment>
<evidence type="ECO:0000256" key="6">
    <source>
        <dbReference type="RuleBase" id="RU003811"/>
    </source>
</evidence>
<evidence type="ECO:0000313" key="9">
    <source>
        <dbReference type="EMBL" id="MDD9328751.1"/>
    </source>
</evidence>
<dbReference type="RefSeq" id="WP_274585797.1">
    <property type="nucleotide sequence ID" value="NZ_CP145811.1"/>
</dbReference>
<name>A0A9X4IEG6_9NEIS</name>
<evidence type="ECO:0000313" key="11">
    <source>
        <dbReference type="Proteomes" id="UP001149607"/>
    </source>
</evidence>
<proteinExistence type="inferred from homology"/>
<dbReference type="SUPFAM" id="SSF52402">
    <property type="entry name" value="Adenine nucleotide alpha hydrolases-like"/>
    <property type="match status" value="1"/>
</dbReference>
<protein>
    <recommendedName>
        <fullName evidence="7">NH(3)-dependent NAD(+) synthetase</fullName>
        <ecNumber evidence="7">6.3.1.5</ecNumber>
    </recommendedName>
</protein>
<organism evidence="9">
    <name type="scientific">Neisseria leonii</name>
    <dbReference type="NCBI Taxonomy" id="2995413"/>
    <lineage>
        <taxon>Bacteria</taxon>
        <taxon>Pseudomonadati</taxon>
        <taxon>Pseudomonadota</taxon>
        <taxon>Betaproteobacteria</taxon>
        <taxon>Neisseriales</taxon>
        <taxon>Neisseriaceae</taxon>
        <taxon>Neisseria</taxon>
    </lineage>
</organism>
<dbReference type="GO" id="GO:0004359">
    <property type="term" value="F:glutaminase activity"/>
    <property type="evidence" value="ECO:0007669"/>
    <property type="project" value="InterPro"/>
</dbReference>
<sequence length="263" mass="29127">MQHQAVIGHIVNWLKDYALSAGMKGFVVGVSGGVDSAVVSALAARTGMDTLLLEMPIRQKSDQVNRAQEHMAALSADFANVRTLRVDLTPTFEQFEQTAEVSEADYPAKNLALANSRSRLRMLTLYYYGQLNNLLVAGTGNKVEDFGVGFFTKYGDGGVDISPIGDLLKSQVYRLAEALNVSEAIRQAVPTDGLWDTERSDEQQMGATYPELEWAMGVYGRQPPEAFTGRRREVLEIYTRLNRAMQHKIRPIPVCTIPEALLE</sequence>
<evidence type="ECO:0000256" key="7">
    <source>
        <dbReference type="RuleBase" id="RU003812"/>
    </source>
</evidence>
<evidence type="ECO:0000256" key="4">
    <source>
        <dbReference type="ARBA" id="ARBA00022840"/>
    </source>
</evidence>
<keyword evidence="2 6" id="KW-0436">Ligase</keyword>
<keyword evidence="4 6" id="KW-0067">ATP-binding</keyword>
<evidence type="ECO:0000259" key="8">
    <source>
        <dbReference type="Pfam" id="PF02540"/>
    </source>
</evidence>
<keyword evidence="11" id="KW-1185">Reference proteome</keyword>
<dbReference type="InterPro" id="IPR022310">
    <property type="entry name" value="NAD/GMP_synthase"/>
</dbReference>
<dbReference type="GO" id="GO:0008795">
    <property type="term" value="F:NAD+ synthase activity"/>
    <property type="evidence" value="ECO:0007669"/>
    <property type="project" value="UniProtKB-EC"/>
</dbReference>
<dbReference type="AlphaFoldDB" id="A0A9X4IEG6"/>
<dbReference type="PANTHER" id="PTHR23090:SF9">
    <property type="entry name" value="GLUTAMINE-DEPENDENT NAD(+) SYNTHETASE"/>
    <property type="match status" value="1"/>
</dbReference>
<comment type="pathway">
    <text evidence="1">Cofactor biosynthesis; NAD(+) biosynthesis.</text>
</comment>
<dbReference type="GO" id="GO:0005524">
    <property type="term" value="F:ATP binding"/>
    <property type="evidence" value="ECO:0007669"/>
    <property type="project" value="UniProtKB-KW"/>
</dbReference>
<dbReference type="CDD" id="cd00553">
    <property type="entry name" value="NAD_synthase"/>
    <property type="match status" value="1"/>
</dbReference>
<evidence type="ECO:0000256" key="5">
    <source>
        <dbReference type="ARBA" id="ARBA00023027"/>
    </source>
</evidence>
<feature type="domain" description="NAD/GMP synthase" evidence="8">
    <location>
        <begin position="7"/>
        <end position="224"/>
    </location>
</feature>
<dbReference type="Pfam" id="PF02540">
    <property type="entry name" value="NAD_synthase"/>
    <property type="match status" value="1"/>
</dbReference>
<gene>
    <name evidence="9" type="primary">nadE</name>
    <name evidence="9" type="ORF">ORY91_000012</name>
    <name evidence="10" type="ORF">V9W64_09800</name>
</gene>
<dbReference type="EC" id="6.3.1.5" evidence="7"/>
<comment type="catalytic activity">
    <reaction evidence="7">
        <text>deamido-NAD(+) + NH4(+) + ATP = AMP + diphosphate + NAD(+) + H(+)</text>
        <dbReference type="Rhea" id="RHEA:21188"/>
        <dbReference type="ChEBI" id="CHEBI:15378"/>
        <dbReference type="ChEBI" id="CHEBI:28938"/>
        <dbReference type="ChEBI" id="CHEBI:30616"/>
        <dbReference type="ChEBI" id="CHEBI:33019"/>
        <dbReference type="ChEBI" id="CHEBI:57540"/>
        <dbReference type="ChEBI" id="CHEBI:58437"/>
        <dbReference type="ChEBI" id="CHEBI:456215"/>
        <dbReference type="EC" id="6.3.1.5"/>
    </reaction>
</comment>
<dbReference type="GO" id="GO:0005737">
    <property type="term" value="C:cytoplasm"/>
    <property type="evidence" value="ECO:0007669"/>
    <property type="project" value="InterPro"/>
</dbReference>
<dbReference type="EMBL" id="JAPQFL010000010">
    <property type="protein sequence ID" value="MDD9328751.1"/>
    <property type="molecule type" value="Genomic_DNA"/>
</dbReference>
<evidence type="ECO:0000256" key="1">
    <source>
        <dbReference type="ARBA" id="ARBA00004790"/>
    </source>
</evidence>
<dbReference type="Proteomes" id="UP001149607">
    <property type="component" value="Chromosome"/>
</dbReference>
<dbReference type="PANTHER" id="PTHR23090">
    <property type="entry name" value="NH 3 /GLUTAMINE-DEPENDENT NAD + SYNTHETASE"/>
    <property type="match status" value="1"/>
</dbReference>